<dbReference type="Pfam" id="PF00643">
    <property type="entry name" value="zf-B_box"/>
    <property type="match status" value="1"/>
</dbReference>
<dbReference type="Gene3D" id="3.30.160.60">
    <property type="entry name" value="Classic Zinc Finger"/>
    <property type="match status" value="1"/>
</dbReference>
<dbReference type="CDD" id="cd19757">
    <property type="entry name" value="Bbox1"/>
    <property type="match status" value="1"/>
</dbReference>
<dbReference type="InterPro" id="IPR047153">
    <property type="entry name" value="TRIM45/56/19-like"/>
</dbReference>
<dbReference type="InterPro" id="IPR011042">
    <property type="entry name" value="6-blade_b-propeller_TolB-like"/>
</dbReference>
<evidence type="ECO:0000259" key="3">
    <source>
        <dbReference type="PROSITE" id="PS50119"/>
    </source>
</evidence>
<comment type="caution">
    <text evidence="4">The sequence shown here is derived from an EMBL/GenBank/DDBJ whole genome shotgun (WGS) entry which is preliminary data.</text>
</comment>
<keyword evidence="5" id="KW-1185">Reference proteome</keyword>
<proteinExistence type="predicted"/>
<name>A0AA88XDM7_PINIB</name>
<dbReference type="InterPro" id="IPR000315">
    <property type="entry name" value="Znf_B-box"/>
</dbReference>
<dbReference type="EMBL" id="VSWD01000014">
    <property type="protein sequence ID" value="KAK3083330.1"/>
    <property type="molecule type" value="Genomic_DNA"/>
</dbReference>
<dbReference type="SMART" id="SM00336">
    <property type="entry name" value="BBOX"/>
    <property type="match status" value="2"/>
</dbReference>
<evidence type="ECO:0000256" key="1">
    <source>
        <dbReference type="PROSITE-ProRule" id="PRU00024"/>
    </source>
</evidence>
<dbReference type="SUPFAM" id="SSF57845">
    <property type="entry name" value="B-box zinc-binding domain"/>
    <property type="match status" value="1"/>
</dbReference>
<keyword evidence="1" id="KW-0863">Zinc-finger</keyword>
<evidence type="ECO:0000256" key="2">
    <source>
        <dbReference type="SAM" id="Coils"/>
    </source>
</evidence>
<dbReference type="AlphaFoldDB" id="A0AA88XDM7"/>
<feature type="domain" description="B box-type" evidence="3">
    <location>
        <begin position="8"/>
        <end position="55"/>
    </location>
</feature>
<protein>
    <recommendedName>
        <fullName evidence="3">B box-type domain-containing protein</fullName>
    </recommendedName>
</protein>
<dbReference type="CDD" id="cd19756">
    <property type="entry name" value="Bbox2"/>
    <property type="match status" value="1"/>
</dbReference>
<sequence>MADSIQLQAARDCDLCEGHENINWRCLTCPAYMCEKCYGLHRSRKNFRKHDIISIELFKKQNELGLEMTRIGKCPAHPQNEITLDCTTCGVLVCHVCVAKMHNGHMFDDLQSTIGKSKEKLSSCLEKLQHKQIYAQDQIGNSSKELDSVEMKAKETKEEIIKSRDARVALIIAESDKLIEQVDSRMKENQSSVSNANSKLQAVQKDIEVIAKDAQNKMDSTNFFVINYLLNEARKIDDVDLRSNTSLSVPTFHDEITDASKRLGTLQFDVFEVSEYPNSSPPLADFTESSIVHTRVIASEIRAVSPSQIWYSYFNEEHLQYLDYREERASSLSLNFKVKGFVIDKHGNFIVCDVDAHRLMHVTPEGNVSILCSTHPQKPWGICLNHRQQPVVCMDKSLVVYAPDCQTKLQEFSRDQYGNPLFTWSYRVAPNGVSDYCVADTDGCKVVTIDMEGTLKWTYSGGKTRNKFKPWNICCDKHMYVFVADTDNNKVHVLDKFGKFITYITDILLIEQPRGLAATYDGTLWIGEENDSRKLHMVKYLKDPWDI</sequence>
<dbReference type="Proteomes" id="UP001186944">
    <property type="component" value="Unassembled WGS sequence"/>
</dbReference>
<dbReference type="Gene3D" id="4.10.830.40">
    <property type="match status" value="1"/>
</dbReference>
<reference evidence="4" key="1">
    <citation type="submission" date="2019-08" db="EMBL/GenBank/DDBJ databases">
        <title>The improved chromosome-level genome for the pearl oyster Pinctada fucata martensii using PacBio sequencing and Hi-C.</title>
        <authorList>
            <person name="Zheng Z."/>
        </authorList>
    </citation>
    <scope>NUCLEOTIDE SEQUENCE</scope>
    <source>
        <strain evidence="4">ZZ-2019</strain>
        <tissue evidence="4">Adductor muscle</tissue>
    </source>
</reference>
<keyword evidence="1" id="KW-0479">Metal-binding</keyword>
<evidence type="ECO:0000313" key="5">
    <source>
        <dbReference type="Proteomes" id="UP001186944"/>
    </source>
</evidence>
<keyword evidence="2" id="KW-0175">Coiled coil</keyword>
<keyword evidence="1" id="KW-0862">Zinc</keyword>
<organism evidence="4 5">
    <name type="scientific">Pinctada imbricata</name>
    <name type="common">Atlantic pearl-oyster</name>
    <name type="synonym">Pinctada martensii</name>
    <dbReference type="NCBI Taxonomy" id="66713"/>
    <lineage>
        <taxon>Eukaryota</taxon>
        <taxon>Metazoa</taxon>
        <taxon>Spiralia</taxon>
        <taxon>Lophotrochozoa</taxon>
        <taxon>Mollusca</taxon>
        <taxon>Bivalvia</taxon>
        <taxon>Autobranchia</taxon>
        <taxon>Pteriomorphia</taxon>
        <taxon>Pterioida</taxon>
        <taxon>Pterioidea</taxon>
        <taxon>Pteriidae</taxon>
        <taxon>Pinctada</taxon>
    </lineage>
</organism>
<dbReference type="SUPFAM" id="SSF101898">
    <property type="entry name" value="NHL repeat"/>
    <property type="match status" value="1"/>
</dbReference>
<dbReference type="PROSITE" id="PS50119">
    <property type="entry name" value="ZF_BBOX"/>
    <property type="match status" value="2"/>
</dbReference>
<dbReference type="PANTHER" id="PTHR25462">
    <property type="entry name" value="BONUS, ISOFORM C-RELATED"/>
    <property type="match status" value="1"/>
</dbReference>
<dbReference type="Gene3D" id="2.120.10.30">
    <property type="entry name" value="TolB, C-terminal domain"/>
    <property type="match status" value="1"/>
</dbReference>
<feature type="coiled-coil region" evidence="2">
    <location>
        <begin position="139"/>
        <end position="166"/>
    </location>
</feature>
<dbReference type="GO" id="GO:0008270">
    <property type="term" value="F:zinc ion binding"/>
    <property type="evidence" value="ECO:0007669"/>
    <property type="project" value="UniProtKB-KW"/>
</dbReference>
<accession>A0AA88XDM7</accession>
<feature type="domain" description="B box-type" evidence="3">
    <location>
        <begin position="69"/>
        <end position="110"/>
    </location>
</feature>
<gene>
    <name evidence="4" type="ORF">FSP39_019610</name>
</gene>
<dbReference type="PANTHER" id="PTHR25462:SF296">
    <property type="entry name" value="MEIOTIC P26, ISOFORM F"/>
    <property type="match status" value="1"/>
</dbReference>
<evidence type="ECO:0000313" key="4">
    <source>
        <dbReference type="EMBL" id="KAK3083330.1"/>
    </source>
</evidence>